<accession>A0A1N6NM32</accession>
<dbReference type="STRING" id="159291.SAMN05920897_101325"/>
<dbReference type="Proteomes" id="UP000186400">
    <property type="component" value="Unassembled WGS sequence"/>
</dbReference>
<dbReference type="EMBL" id="FTMS01000001">
    <property type="protein sequence ID" value="SIP93144.1"/>
    <property type="molecule type" value="Genomic_DNA"/>
</dbReference>
<dbReference type="RefSeq" id="WP_076487534.1">
    <property type="nucleotide sequence ID" value="NZ_FTMS01000001.1"/>
</dbReference>
<feature type="region of interest" description="Disordered" evidence="1">
    <location>
        <begin position="92"/>
        <end position="118"/>
    </location>
</feature>
<evidence type="ECO:0000313" key="2">
    <source>
        <dbReference type="EMBL" id="SIP93144.1"/>
    </source>
</evidence>
<reference evidence="2 3" key="1">
    <citation type="submission" date="2017-01" db="EMBL/GenBank/DDBJ databases">
        <authorList>
            <person name="Mah S.A."/>
            <person name="Swanson W.J."/>
            <person name="Moy G.W."/>
            <person name="Vacquier V.D."/>
        </authorList>
    </citation>
    <scope>NUCLEOTIDE SEQUENCE [LARGE SCALE GENOMIC DNA]</scope>
    <source>
        <strain evidence="2 3">ASpG1</strain>
    </source>
</reference>
<proteinExistence type="predicted"/>
<sequence>MKHEKTKTIHISMSKDDLEEFENLIHRGIKADNIDSKQKGLCPRSFTEAEFNHERNRVIRWLIETCIDEFSDYPIGVMRRITKSHPAYRRLKDEEEWERRQLSDEDPPDNILQFPGTG</sequence>
<keyword evidence="3" id="KW-1185">Reference proteome</keyword>
<gene>
    <name evidence="2" type="ORF">SAMN05920897_101325</name>
</gene>
<evidence type="ECO:0000256" key="1">
    <source>
        <dbReference type="SAM" id="MobiDB-lite"/>
    </source>
</evidence>
<evidence type="ECO:0000313" key="3">
    <source>
        <dbReference type="Proteomes" id="UP000186400"/>
    </source>
</evidence>
<feature type="compositionally biased region" description="Basic and acidic residues" evidence="1">
    <location>
        <begin position="92"/>
        <end position="103"/>
    </location>
</feature>
<organism evidence="2 3">
    <name type="scientific">Alkalispirochaeta americana</name>
    <dbReference type="NCBI Taxonomy" id="159291"/>
    <lineage>
        <taxon>Bacteria</taxon>
        <taxon>Pseudomonadati</taxon>
        <taxon>Spirochaetota</taxon>
        <taxon>Spirochaetia</taxon>
        <taxon>Spirochaetales</taxon>
        <taxon>Spirochaetaceae</taxon>
        <taxon>Alkalispirochaeta</taxon>
    </lineage>
</organism>
<name>A0A1N6NM32_9SPIO</name>
<dbReference type="AlphaFoldDB" id="A0A1N6NM32"/>
<protein>
    <submittedName>
        <fullName evidence="2">Uncharacterized protein</fullName>
    </submittedName>
</protein>